<dbReference type="STRING" id="886738.Nlim_0781"/>
<evidence type="ECO:0000259" key="3">
    <source>
        <dbReference type="PROSITE" id="PS50110"/>
    </source>
</evidence>
<proteinExistence type="predicted"/>
<evidence type="ECO:0000256" key="2">
    <source>
        <dbReference type="ARBA" id="ARBA00023012"/>
    </source>
</evidence>
<dbReference type="CDD" id="cd17535">
    <property type="entry name" value="REC_NarL-like"/>
    <property type="match status" value="1"/>
</dbReference>
<dbReference type="InterPro" id="IPR050595">
    <property type="entry name" value="Bact_response_regulator"/>
</dbReference>
<dbReference type="GO" id="GO:0000160">
    <property type="term" value="P:phosphorelay signal transduction system"/>
    <property type="evidence" value="ECO:0007669"/>
    <property type="project" value="UniProtKB-KW"/>
</dbReference>
<dbReference type="SMART" id="SM00448">
    <property type="entry name" value="REC"/>
    <property type="match status" value="1"/>
</dbReference>
<dbReference type="SUPFAM" id="SSF52172">
    <property type="entry name" value="CheY-like"/>
    <property type="match status" value="1"/>
</dbReference>
<dbReference type="Proteomes" id="UP000004348">
    <property type="component" value="Chromosome"/>
</dbReference>
<sequence>MGRQYPIVLVIDDSPAFRDFAKYSIKSDIVWVTVFHAANAVDGLQLYKKYKPDVVLLDWKMPGIDGMTTLKAITNDDPDVKVIMTTAYDDDQQLLNDFMKCGAFSFVPKPMNRINLLKVVADALRERKNAGLYGNNPQYLSENRLNF</sequence>
<keyword evidence="2" id="KW-0902">Two-component regulatory system</keyword>
<dbReference type="Pfam" id="PF00072">
    <property type="entry name" value="Response_reg"/>
    <property type="match status" value="1"/>
</dbReference>
<dbReference type="HOGENOM" id="CLU_000445_69_15_2"/>
<name>F3KJX2_9ARCH</name>
<dbReference type="PANTHER" id="PTHR44591">
    <property type="entry name" value="STRESS RESPONSE REGULATOR PROTEIN 1"/>
    <property type="match status" value="1"/>
</dbReference>
<gene>
    <name evidence="4" type="ORF">Nlim_0781</name>
</gene>
<keyword evidence="1" id="KW-0597">Phosphoprotein</keyword>
<dbReference type="EMBL" id="AEGP01000030">
    <property type="protein sequence ID" value="EGG42336.1"/>
    <property type="molecule type" value="Genomic_DNA"/>
</dbReference>
<dbReference type="PANTHER" id="PTHR44591:SF14">
    <property type="entry name" value="PROTEIN PILG"/>
    <property type="match status" value="1"/>
</dbReference>
<dbReference type="InterPro" id="IPR058245">
    <property type="entry name" value="NreC/VraR/RcsB-like_REC"/>
</dbReference>
<evidence type="ECO:0000313" key="4">
    <source>
        <dbReference type="EMBL" id="EGG42336.1"/>
    </source>
</evidence>
<reference evidence="4" key="1">
    <citation type="journal article" date="2011" name="PLoS ONE">
        <title>Genome of a low-salinity ammonia-oxidizing archaeon determined by single-cell and metagenomic analysis.</title>
        <authorList>
            <person name="Blainey P.C."/>
            <person name="Mosier A.C."/>
            <person name="Potanina A."/>
            <person name="Francis C.A."/>
            <person name="Quake S.R."/>
        </authorList>
    </citation>
    <scope>NUCLEOTIDE SEQUENCE [LARGE SCALE GENOMIC DNA]</scope>
    <source>
        <strain evidence="4">SFB1</strain>
    </source>
</reference>
<dbReference type="Gene3D" id="3.40.50.2300">
    <property type="match status" value="1"/>
</dbReference>
<dbReference type="InterPro" id="IPR011006">
    <property type="entry name" value="CheY-like_superfamily"/>
</dbReference>
<dbReference type="PROSITE" id="PS50110">
    <property type="entry name" value="RESPONSE_REGULATORY"/>
    <property type="match status" value="1"/>
</dbReference>
<protein>
    <submittedName>
        <fullName evidence="4">CheY-like receiver</fullName>
    </submittedName>
</protein>
<organism evidence="4">
    <name type="scientific">Candidatus Nitrosarchaeum limnium SFB1</name>
    <dbReference type="NCBI Taxonomy" id="886738"/>
    <lineage>
        <taxon>Archaea</taxon>
        <taxon>Nitrososphaerota</taxon>
        <taxon>Nitrososphaeria</taxon>
        <taxon>Nitrosopumilales</taxon>
        <taxon>Nitrosopumilaceae</taxon>
        <taxon>Nitrosarchaeum</taxon>
    </lineage>
</organism>
<comment type="caution">
    <text evidence="4">The sequence shown here is derived from an EMBL/GenBank/DDBJ whole genome shotgun (WGS) entry which is preliminary data.</text>
</comment>
<accession>F3KJX2</accession>
<dbReference type="AlphaFoldDB" id="F3KJX2"/>
<feature type="domain" description="Response regulatory" evidence="3">
    <location>
        <begin position="7"/>
        <end position="124"/>
    </location>
</feature>
<dbReference type="InterPro" id="IPR001789">
    <property type="entry name" value="Sig_transdc_resp-reg_receiver"/>
</dbReference>
<evidence type="ECO:0000256" key="1">
    <source>
        <dbReference type="ARBA" id="ARBA00022553"/>
    </source>
</evidence>